<dbReference type="InterPro" id="IPR044914">
    <property type="entry name" value="Endosialidase_C_dom_sf"/>
</dbReference>
<dbReference type="AlphaFoldDB" id="A0A1Y6FQA9"/>
<sequence>MPTPFFADLVRELCHEGGTGPLTPSGAVPGHRRFAGTVPVDRDFHYTIAGVAQPDQWEVGTGHLDSAGRLVRAAVAASSDGGARVDFAPGLKTIALTVAADWFEAQAMVATEAASAGEAVTALGDALDGKQPLSTTHEAVPVGEAGDMITVRRGADWVNIPIATLAYRDAGGRVLAGAALAGVDGSAAEPSVSFASDPDTGLYRPAANIVALATGGTERIRVTAGGNVGIGVDPVNKLDVQTSAGRFGVASAGSASVRISSSGTMQYDTGAASSHQFLNNGVDSVAISSAGNVGIGTTTPENFGGYRNLHMTGPTGSQITLYGASDTVRGFLYTTASGMTVGTSTAHGLALRCNNVERVVLETGGALRPAGNNTQSFGSATNRWSELWASKMVTPSGVALSLQAGAGGQWNVSASTGSFFPSTDNALPLGGAANRASTLYAATGSINTSDEREKTWRGALTAPEMAAARRIALELGFYQWNDAIAEKGAAGARLHFGVRAQAVWAIMADEGLIDPLVPEATPDSPYAFLCYDRWDGDADGAAPAGDRFGIRPDQLSLFLIAAQEARIAAMETA</sequence>
<organism evidence="2 3">
    <name type="scientific">Sphingopyxis terrae subsp. ummariensis</name>
    <dbReference type="NCBI Taxonomy" id="429001"/>
    <lineage>
        <taxon>Bacteria</taxon>
        <taxon>Pseudomonadati</taxon>
        <taxon>Pseudomonadota</taxon>
        <taxon>Alphaproteobacteria</taxon>
        <taxon>Sphingomonadales</taxon>
        <taxon>Sphingomonadaceae</taxon>
        <taxon>Sphingopyxis</taxon>
    </lineage>
</organism>
<dbReference type="PROSITE" id="PS51688">
    <property type="entry name" value="ICA"/>
    <property type="match status" value="1"/>
</dbReference>
<proteinExistence type="predicted"/>
<dbReference type="EMBL" id="FXWL01000002">
    <property type="protein sequence ID" value="SMQ77158.1"/>
    <property type="molecule type" value="Genomic_DNA"/>
</dbReference>
<gene>
    <name evidence="2" type="ORF">SAMN06295984_2569</name>
</gene>
<name>A0A1Y6FQA9_9SPHN</name>
<protein>
    <submittedName>
        <fullName evidence="2">Chaperone of endosialidase</fullName>
    </submittedName>
</protein>
<dbReference type="RefSeq" id="WP_086457394.1">
    <property type="nucleotide sequence ID" value="NZ_FXWL01000002.1"/>
</dbReference>
<dbReference type="Gene3D" id="4.10.1090.10">
    <property type="entry name" value="Endosialidase, domain 4"/>
    <property type="match status" value="1"/>
</dbReference>
<dbReference type="Gene3D" id="1.10.10.10">
    <property type="entry name" value="Winged helix-like DNA-binding domain superfamily/Winged helix DNA-binding domain"/>
    <property type="match status" value="1"/>
</dbReference>
<reference evidence="3" key="1">
    <citation type="submission" date="2017-04" db="EMBL/GenBank/DDBJ databases">
        <authorList>
            <person name="Varghese N."/>
            <person name="Submissions S."/>
        </authorList>
    </citation>
    <scope>NUCLEOTIDE SEQUENCE [LARGE SCALE GENOMIC DNA]</scope>
    <source>
        <strain evidence="3">UI2</strain>
    </source>
</reference>
<evidence type="ECO:0000313" key="3">
    <source>
        <dbReference type="Proteomes" id="UP000194469"/>
    </source>
</evidence>
<keyword evidence="3" id="KW-1185">Reference proteome</keyword>
<evidence type="ECO:0000259" key="1">
    <source>
        <dbReference type="PROSITE" id="PS51688"/>
    </source>
</evidence>
<dbReference type="InterPro" id="IPR036388">
    <property type="entry name" value="WH-like_DNA-bd_sf"/>
</dbReference>
<dbReference type="CDD" id="cd10144">
    <property type="entry name" value="Peptidase_S74_CIMCD"/>
    <property type="match status" value="1"/>
</dbReference>
<dbReference type="GeneID" id="303002885"/>
<dbReference type="Proteomes" id="UP000194469">
    <property type="component" value="Unassembled WGS sequence"/>
</dbReference>
<evidence type="ECO:0000313" key="2">
    <source>
        <dbReference type="EMBL" id="SMQ77158.1"/>
    </source>
</evidence>
<dbReference type="InterPro" id="IPR030392">
    <property type="entry name" value="S74_ICA"/>
</dbReference>
<accession>A0A1Y6FQA9</accession>
<feature type="domain" description="Peptidase S74" evidence="1">
    <location>
        <begin position="449"/>
        <end position="573"/>
    </location>
</feature>
<dbReference type="Pfam" id="PF13884">
    <property type="entry name" value="Peptidase_S74"/>
    <property type="match status" value="1"/>
</dbReference>